<gene>
    <name evidence="4" type="ORF">GCM10010406_09450</name>
</gene>
<dbReference type="InterPro" id="IPR036457">
    <property type="entry name" value="PPM-type-like_dom_sf"/>
</dbReference>
<sequence>MRPTSGSVPGPGPGSDSAPLPGTGPDPGPADGIAPFAPESVLTAVGTGTFVWQKRSDTARLDAETARLLGLPPHPATLRTSAVRCRLHAEDYVELTSLTSLALAEDSVLEALLRVVDEAGTVLRVVCVRICSLEVPGPLRIVGTVQEVRDEDLRAAGGLRGAETAPGTDPAATDRRRSREAFLLDAGRALAEAADTEQVLQVAAGLSMPGFSPDGLAVFGVDAGRLSVVGHHGQLDDDVLPFLDMPLDTDYPAAVAVRTGRAVYLPTPEAYRHRFPAIWPLVEPFGRSSWAFLPLVAGGRTVGAWMAGFSEPVDFTPDRRSVLTTVARMLAQALERARVHESERALADGLQRTMLPGRMPRIPGVTMAARYVPAGDGLQVGGDWYDLIPLPHGRFALVIGDVQGHDVRAASLMSQLRIALRAYASEGHPPDAVLSRASRFFSDLNAADPAGWRFATCLYLELHPARGTIAVARAGHLEPILRLSDGTAVPRRTAGGLPLGVDAETDYPISRMRLDPGQTLVLYTDGLVEAGGHNIDSGWRRLRKVIGEVPGDDLETLADELIAAVHGPASRRDSGPLANRREDDTALVLLRRETTGRRYLPPVRRTVLTVAQDEPERVSAAREEVRAVLHDWSVPDHVDAAELLTSELLSNVLVHTDCEASLVAEVTGARGRRRLRVEVRDASDELPHRRHPGELASSGRGLMLLDMLADRSGVEPRGEGKCIWFELSEDGGGSRDDGDDGGGEGGGDRGSGARSPGMRASRSGFN</sequence>
<feature type="region of interest" description="Disordered" evidence="2">
    <location>
        <begin position="1"/>
        <end position="36"/>
    </location>
</feature>
<feature type="region of interest" description="Disordered" evidence="2">
    <location>
        <begin position="157"/>
        <end position="176"/>
    </location>
</feature>
<comment type="caution">
    <text evidence="4">The sequence shown here is derived from an EMBL/GenBank/DDBJ whole genome shotgun (WGS) entry which is preliminary data.</text>
</comment>
<dbReference type="InterPro" id="IPR036890">
    <property type="entry name" value="HATPase_C_sf"/>
</dbReference>
<protein>
    <submittedName>
        <fullName evidence="4">SpoIIE family protein phosphatase</fullName>
    </submittedName>
</protein>
<dbReference type="InterPro" id="IPR003594">
    <property type="entry name" value="HATPase_dom"/>
</dbReference>
<dbReference type="PANTHER" id="PTHR43156">
    <property type="entry name" value="STAGE II SPORULATION PROTEIN E-RELATED"/>
    <property type="match status" value="1"/>
</dbReference>
<dbReference type="SMART" id="SM00331">
    <property type="entry name" value="PP2C_SIG"/>
    <property type="match status" value="1"/>
</dbReference>
<dbReference type="Proteomes" id="UP001501358">
    <property type="component" value="Unassembled WGS sequence"/>
</dbReference>
<dbReference type="InterPro" id="IPR001932">
    <property type="entry name" value="PPM-type_phosphatase-like_dom"/>
</dbReference>
<dbReference type="SUPFAM" id="SSF55781">
    <property type="entry name" value="GAF domain-like"/>
    <property type="match status" value="1"/>
</dbReference>
<reference evidence="4 5" key="1">
    <citation type="journal article" date="2019" name="Int. J. Syst. Evol. Microbiol.">
        <title>The Global Catalogue of Microorganisms (GCM) 10K type strain sequencing project: providing services to taxonomists for standard genome sequencing and annotation.</title>
        <authorList>
            <consortium name="The Broad Institute Genomics Platform"/>
            <consortium name="The Broad Institute Genome Sequencing Center for Infectious Disease"/>
            <person name="Wu L."/>
            <person name="Ma J."/>
        </authorList>
    </citation>
    <scope>NUCLEOTIDE SEQUENCE [LARGE SCALE GENOMIC DNA]</scope>
    <source>
        <strain evidence="4 5">JCM 6307</strain>
    </source>
</reference>
<name>A0ABN3L4U1_9ACTN</name>
<dbReference type="Pfam" id="PF07228">
    <property type="entry name" value="SpoIIE"/>
    <property type="match status" value="1"/>
</dbReference>
<dbReference type="Gene3D" id="3.30.450.40">
    <property type="match status" value="1"/>
</dbReference>
<dbReference type="CDD" id="cd16936">
    <property type="entry name" value="HATPase_RsbW-like"/>
    <property type="match status" value="1"/>
</dbReference>
<dbReference type="Pfam" id="PF13581">
    <property type="entry name" value="HATPase_c_2"/>
    <property type="match status" value="1"/>
</dbReference>
<feature type="compositionally biased region" description="Low complexity" evidence="2">
    <location>
        <begin position="1"/>
        <end position="21"/>
    </location>
</feature>
<dbReference type="Gene3D" id="3.60.40.10">
    <property type="entry name" value="PPM-type phosphatase domain"/>
    <property type="match status" value="1"/>
</dbReference>
<accession>A0ABN3L4U1</accession>
<proteinExistence type="predicted"/>
<evidence type="ECO:0000313" key="4">
    <source>
        <dbReference type="EMBL" id="GAA2475472.1"/>
    </source>
</evidence>
<dbReference type="SUPFAM" id="SSF81606">
    <property type="entry name" value="PP2C-like"/>
    <property type="match status" value="1"/>
</dbReference>
<evidence type="ECO:0000313" key="5">
    <source>
        <dbReference type="Proteomes" id="UP001501358"/>
    </source>
</evidence>
<organism evidence="4 5">
    <name type="scientific">Streptomyces thermolineatus</name>
    <dbReference type="NCBI Taxonomy" id="44033"/>
    <lineage>
        <taxon>Bacteria</taxon>
        <taxon>Bacillati</taxon>
        <taxon>Actinomycetota</taxon>
        <taxon>Actinomycetes</taxon>
        <taxon>Kitasatosporales</taxon>
        <taxon>Streptomycetaceae</taxon>
        <taxon>Streptomyces</taxon>
    </lineage>
</organism>
<evidence type="ECO:0000256" key="2">
    <source>
        <dbReference type="SAM" id="MobiDB-lite"/>
    </source>
</evidence>
<dbReference type="InterPro" id="IPR029016">
    <property type="entry name" value="GAF-like_dom_sf"/>
</dbReference>
<evidence type="ECO:0000259" key="3">
    <source>
        <dbReference type="SMART" id="SM00331"/>
    </source>
</evidence>
<feature type="domain" description="PPM-type phosphatase" evidence="3">
    <location>
        <begin position="362"/>
        <end position="592"/>
    </location>
</feature>
<dbReference type="EMBL" id="BAAATA010000004">
    <property type="protein sequence ID" value="GAA2475472.1"/>
    <property type="molecule type" value="Genomic_DNA"/>
</dbReference>
<dbReference type="InterPro" id="IPR003018">
    <property type="entry name" value="GAF"/>
</dbReference>
<dbReference type="Gene3D" id="3.30.450.20">
    <property type="entry name" value="PAS domain"/>
    <property type="match status" value="1"/>
</dbReference>
<dbReference type="Gene3D" id="3.30.565.10">
    <property type="entry name" value="Histidine kinase-like ATPase, C-terminal domain"/>
    <property type="match status" value="1"/>
</dbReference>
<keyword evidence="1" id="KW-0378">Hydrolase</keyword>
<dbReference type="Pfam" id="PF13185">
    <property type="entry name" value="GAF_2"/>
    <property type="match status" value="1"/>
</dbReference>
<dbReference type="PANTHER" id="PTHR43156:SF2">
    <property type="entry name" value="STAGE II SPORULATION PROTEIN E"/>
    <property type="match status" value="1"/>
</dbReference>
<keyword evidence="5" id="KW-1185">Reference proteome</keyword>
<dbReference type="InterPro" id="IPR052016">
    <property type="entry name" value="Bact_Sigma-Reg"/>
</dbReference>
<feature type="region of interest" description="Disordered" evidence="2">
    <location>
        <begin position="725"/>
        <end position="766"/>
    </location>
</feature>
<evidence type="ECO:0000256" key="1">
    <source>
        <dbReference type="ARBA" id="ARBA00022801"/>
    </source>
</evidence>